<sequence>MMFLQSWPLGSWGVTIGAYIAANTGGLGSGAFSSGFIGYSTLAAAVGSLVSPYLVGVVGDRLVPPRWLLAGLNLASAAAAMGLLASESEFAFFVWLCVYFQCYFPVVTLCNTIGLANLNRPEQEFPLLRLYGAIGWIAAGVFVGFAWPWMFGSSIESLRTPFAIGAVANLAMAIYALTLPRTGPAVRLDTGPPLPRRQAGKLLADPKLRWFLVASFFACVPSMAYNNFCNPFLNHTKFPAPAAVMTLGQLSEIAVLATMPMVLRRLSLGSLYVWGMAAWVARYGLLTAAAGTGVAWPVYLAILLHGPCFAFIYVVGPMLADRFTNHQDRGAAQGLYAVASSGLGHVVGALAVGAMQAAVLTPDGVNPPPYDWTTFWAIASAVSVVSLVVLFRCVNPSRHSPTTD</sequence>
<dbReference type="GO" id="GO:0005886">
    <property type="term" value="C:plasma membrane"/>
    <property type="evidence" value="ECO:0007669"/>
    <property type="project" value="UniProtKB-SubCell"/>
</dbReference>
<dbReference type="KEGG" id="bmei:Spa11_21510"/>
<evidence type="ECO:0000313" key="8">
    <source>
        <dbReference type="EMBL" id="QDV73952.1"/>
    </source>
</evidence>
<organism evidence="8 9">
    <name type="scientific">Botrimarina mediterranea</name>
    <dbReference type="NCBI Taxonomy" id="2528022"/>
    <lineage>
        <taxon>Bacteria</taxon>
        <taxon>Pseudomonadati</taxon>
        <taxon>Planctomycetota</taxon>
        <taxon>Planctomycetia</taxon>
        <taxon>Pirellulales</taxon>
        <taxon>Lacipirellulaceae</taxon>
        <taxon>Botrimarina</taxon>
    </lineage>
</organism>
<evidence type="ECO:0000256" key="4">
    <source>
        <dbReference type="ARBA" id="ARBA00022692"/>
    </source>
</evidence>
<feature type="transmembrane region" description="Helical" evidence="7">
    <location>
        <begin position="67"/>
        <end position="86"/>
    </location>
</feature>
<comment type="subcellular location">
    <subcellularLocation>
        <location evidence="1">Cell membrane</location>
        <topology evidence="1">Multi-pass membrane protein</topology>
    </subcellularLocation>
</comment>
<accession>A0A518K830</accession>
<dbReference type="InterPro" id="IPR004740">
    <property type="entry name" value="Nuc_H_symport"/>
</dbReference>
<evidence type="ECO:0000256" key="7">
    <source>
        <dbReference type="SAM" id="Phobius"/>
    </source>
</evidence>
<feature type="transmembrane region" description="Helical" evidence="7">
    <location>
        <begin position="162"/>
        <end position="179"/>
    </location>
</feature>
<evidence type="ECO:0000256" key="3">
    <source>
        <dbReference type="ARBA" id="ARBA00022475"/>
    </source>
</evidence>
<keyword evidence="5 7" id="KW-1133">Transmembrane helix</keyword>
<evidence type="ECO:0000256" key="6">
    <source>
        <dbReference type="ARBA" id="ARBA00023136"/>
    </source>
</evidence>
<keyword evidence="4 7" id="KW-0812">Transmembrane</keyword>
<evidence type="ECO:0000313" key="9">
    <source>
        <dbReference type="Proteomes" id="UP000316426"/>
    </source>
</evidence>
<keyword evidence="9" id="KW-1185">Reference proteome</keyword>
<evidence type="ECO:0000256" key="1">
    <source>
        <dbReference type="ARBA" id="ARBA00004651"/>
    </source>
</evidence>
<feature type="transmembrane region" description="Helical" evidence="7">
    <location>
        <begin position="271"/>
        <end position="290"/>
    </location>
</feature>
<proteinExistence type="predicted"/>
<feature type="transmembrane region" description="Helical" evidence="7">
    <location>
        <begin position="375"/>
        <end position="394"/>
    </location>
</feature>
<dbReference type="Gene3D" id="1.20.1250.20">
    <property type="entry name" value="MFS general substrate transporter like domains"/>
    <property type="match status" value="2"/>
</dbReference>
<dbReference type="AlphaFoldDB" id="A0A518K830"/>
<keyword evidence="6 7" id="KW-0472">Membrane</keyword>
<feature type="transmembrane region" description="Helical" evidence="7">
    <location>
        <begin position="335"/>
        <end position="355"/>
    </location>
</feature>
<evidence type="ECO:0000256" key="2">
    <source>
        <dbReference type="ARBA" id="ARBA00022448"/>
    </source>
</evidence>
<dbReference type="GO" id="GO:0015213">
    <property type="term" value="F:uridine transmembrane transporter activity"/>
    <property type="evidence" value="ECO:0007669"/>
    <property type="project" value="TreeGrafter"/>
</dbReference>
<dbReference type="SUPFAM" id="SSF103473">
    <property type="entry name" value="MFS general substrate transporter"/>
    <property type="match status" value="1"/>
</dbReference>
<evidence type="ECO:0000256" key="5">
    <source>
        <dbReference type="ARBA" id="ARBA00022989"/>
    </source>
</evidence>
<keyword evidence="3" id="KW-1003">Cell membrane</keyword>
<feature type="transmembrane region" description="Helical" evidence="7">
    <location>
        <begin position="92"/>
        <end position="118"/>
    </location>
</feature>
<feature type="transmembrane region" description="Helical" evidence="7">
    <location>
        <begin position="36"/>
        <end position="55"/>
    </location>
</feature>
<dbReference type="PANTHER" id="PTHR23522:SF4">
    <property type="entry name" value="NUCLEOSIDE PERMEASE NUPG-RELATED"/>
    <property type="match status" value="1"/>
</dbReference>
<dbReference type="GO" id="GO:0015212">
    <property type="term" value="F:cytidine transmembrane transporter activity"/>
    <property type="evidence" value="ECO:0007669"/>
    <property type="project" value="TreeGrafter"/>
</dbReference>
<gene>
    <name evidence="8" type="primary">yegT_2</name>
    <name evidence="8" type="ORF">Spa11_21510</name>
</gene>
<dbReference type="EMBL" id="CP036349">
    <property type="protein sequence ID" value="QDV73952.1"/>
    <property type="molecule type" value="Genomic_DNA"/>
</dbReference>
<protein>
    <submittedName>
        <fullName evidence="8">Nucleoside transporter YegT</fullName>
    </submittedName>
</protein>
<reference evidence="8 9" key="1">
    <citation type="submission" date="2019-02" db="EMBL/GenBank/DDBJ databases">
        <title>Deep-cultivation of Planctomycetes and their phenomic and genomic characterization uncovers novel biology.</title>
        <authorList>
            <person name="Wiegand S."/>
            <person name="Jogler M."/>
            <person name="Boedeker C."/>
            <person name="Pinto D."/>
            <person name="Vollmers J."/>
            <person name="Rivas-Marin E."/>
            <person name="Kohn T."/>
            <person name="Peeters S.H."/>
            <person name="Heuer A."/>
            <person name="Rast P."/>
            <person name="Oberbeckmann S."/>
            <person name="Bunk B."/>
            <person name="Jeske O."/>
            <person name="Meyerdierks A."/>
            <person name="Storesund J.E."/>
            <person name="Kallscheuer N."/>
            <person name="Luecker S."/>
            <person name="Lage O.M."/>
            <person name="Pohl T."/>
            <person name="Merkel B.J."/>
            <person name="Hornburger P."/>
            <person name="Mueller R.-W."/>
            <person name="Bruemmer F."/>
            <person name="Labrenz M."/>
            <person name="Spormann A.M."/>
            <person name="Op den Camp H."/>
            <person name="Overmann J."/>
            <person name="Amann R."/>
            <person name="Jetten M.S.M."/>
            <person name="Mascher T."/>
            <person name="Medema M.H."/>
            <person name="Devos D.P."/>
            <person name="Kaster A.-K."/>
            <person name="Ovreas L."/>
            <person name="Rohde M."/>
            <person name="Galperin M.Y."/>
            <person name="Jogler C."/>
        </authorList>
    </citation>
    <scope>NUCLEOTIDE SEQUENCE [LARGE SCALE GENOMIC DNA]</scope>
    <source>
        <strain evidence="8 9">Spa11</strain>
    </source>
</reference>
<keyword evidence="2" id="KW-0813">Transport</keyword>
<feature type="transmembrane region" description="Helical" evidence="7">
    <location>
        <begin position="296"/>
        <end position="315"/>
    </location>
</feature>
<dbReference type="InterPro" id="IPR036259">
    <property type="entry name" value="MFS_trans_sf"/>
</dbReference>
<dbReference type="PANTHER" id="PTHR23522">
    <property type="entry name" value="BLL5896 PROTEIN"/>
    <property type="match status" value="1"/>
</dbReference>
<dbReference type="Proteomes" id="UP000316426">
    <property type="component" value="Chromosome"/>
</dbReference>
<name>A0A518K830_9BACT</name>
<dbReference type="Pfam" id="PF03825">
    <property type="entry name" value="Nuc_H_symport"/>
    <property type="match status" value="1"/>
</dbReference>
<feature type="transmembrane region" description="Helical" evidence="7">
    <location>
        <begin position="130"/>
        <end position="150"/>
    </location>
</feature>